<reference evidence="2 3" key="1">
    <citation type="submission" date="2024-08" db="EMBL/GenBank/DDBJ databases">
        <authorList>
            <person name="Cucini C."/>
            <person name="Frati F."/>
        </authorList>
    </citation>
    <scope>NUCLEOTIDE SEQUENCE [LARGE SCALE GENOMIC DNA]</scope>
</reference>
<evidence type="ECO:0000313" key="2">
    <source>
        <dbReference type="EMBL" id="CAL8122324.1"/>
    </source>
</evidence>
<feature type="region of interest" description="Disordered" evidence="1">
    <location>
        <begin position="360"/>
        <end position="454"/>
    </location>
</feature>
<evidence type="ECO:0000256" key="1">
    <source>
        <dbReference type="SAM" id="MobiDB-lite"/>
    </source>
</evidence>
<comment type="caution">
    <text evidence="2">The sequence shown here is derived from an EMBL/GenBank/DDBJ whole genome shotgun (WGS) entry which is preliminary data.</text>
</comment>
<proteinExistence type="predicted"/>
<evidence type="ECO:0000313" key="3">
    <source>
        <dbReference type="Proteomes" id="UP001642540"/>
    </source>
</evidence>
<feature type="region of interest" description="Disordered" evidence="1">
    <location>
        <begin position="578"/>
        <end position="607"/>
    </location>
</feature>
<feature type="compositionally biased region" description="Polar residues" evidence="1">
    <location>
        <begin position="436"/>
        <end position="454"/>
    </location>
</feature>
<dbReference type="Proteomes" id="UP001642540">
    <property type="component" value="Unassembled WGS sequence"/>
</dbReference>
<feature type="compositionally biased region" description="Basic residues" evidence="1">
    <location>
        <begin position="398"/>
        <end position="417"/>
    </location>
</feature>
<feature type="compositionally biased region" description="Pro residues" evidence="1">
    <location>
        <begin position="132"/>
        <end position="160"/>
    </location>
</feature>
<name>A0ABP1R801_9HEXA</name>
<feature type="region of interest" description="Disordered" evidence="1">
    <location>
        <begin position="216"/>
        <end position="250"/>
    </location>
</feature>
<feature type="compositionally biased region" description="Low complexity" evidence="1">
    <location>
        <begin position="586"/>
        <end position="598"/>
    </location>
</feature>
<feature type="compositionally biased region" description="Low complexity" evidence="1">
    <location>
        <begin position="364"/>
        <end position="376"/>
    </location>
</feature>
<protein>
    <submittedName>
        <fullName evidence="2">Uncharacterized protein</fullName>
    </submittedName>
</protein>
<sequence>MENQSQSGSVPAMKAGPLHSIQVVSGSDNTKPRNIHLNPKFFGPANHNRPFNVNSAINNQFCSESKSFEPSTQFSSPFPPQHPPYHPIDAIPPFHPHAYEPPTTQWAGAVRPPPVYIHNQPCVPFQSNGDYPPCPPQPHYSPGFNPQPQPHNPWLHPEPGPWLEGWHETPREPEPVPGPSYYNPYNESNDGSLLKCLNVENSSYFDLQSAKESNFNLRTRRSRSRSSYTSSTRSYTRSYSGSRRSRSLSSHYRHSRSRSWSSEFSRSSTDTGRESLYNSEYERNSDSDLDFSKPLSLLSETVSDSKILLKHAFKCLGSKKIKSMMPTECSNYSTRKLFSFFKNILDNTDNQELVSIMEGKDKTVQSQSPASSVASVEIKDSDTPYDESSNSESEQEHKRRSHRKRSKKKKKKRKKNRRQETETEEESQESDKPDDFSQQDQPSTYPSNLLTGSSTSASVTQQSLLELIQIEYKSKAINVMLKNLGVASDITSLVSNALTAGGVDAAQKFATLQSTNFQDCNNIVVQNVGAMSVPVTKNDLPVTQSTAHKCITSHAPENLSETVESIDSTHCDDSTFKLKNNDDFNQNKPMPKQKQNKPCPSDFQSEHLEVDNRAVMWENEAQLLKEMDNNDVLDLGVGVSDSLKLPDDV</sequence>
<feature type="compositionally biased region" description="Low complexity" evidence="1">
    <location>
        <begin position="225"/>
        <end position="242"/>
    </location>
</feature>
<feature type="region of interest" description="Disordered" evidence="1">
    <location>
        <begin position="128"/>
        <end position="184"/>
    </location>
</feature>
<accession>A0ABP1R801</accession>
<gene>
    <name evidence="2" type="ORF">ODALV1_LOCUS19748</name>
</gene>
<dbReference type="EMBL" id="CAXLJM020000068">
    <property type="protein sequence ID" value="CAL8122324.1"/>
    <property type="molecule type" value="Genomic_DNA"/>
</dbReference>
<organism evidence="2 3">
    <name type="scientific">Orchesella dallaii</name>
    <dbReference type="NCBI Taxonomy" id="48710"/>
    <lineage>
        <taxon>Eukaryota</taxon>
        <taxon>Metazoa</taxon>
        <taxon>Ecdysozoa</taxon>
        <taxon>Arthropoda</taxon>
        <taxon>Hexapoda</taxon>
        <taxon>Collembola</taxon>
        <taxon>Entomobryomorpha</taxon>
        <taxon>Entomobryoidea</taxon>
        <taxon>Orchesellidae</taxon>
        <taxon>Orchesellinae</taxon>
        <taxon>Orchesella</taxon>
    </lineage>
</organism>
<keyword evidence="3" id="KW-1185">Reference proteome</keyword>
<feature type="compositionally biased region" description="Basic and acidic residues" evidence="1">
    <location>
        <begin position="165"/>
        <end position="174"/>
    </location>
</feature>